<dbReference type="NCBIfam" id="TIGR00576">
    <property type="entry name" value="dut"/>
    <property type="match status" value="1"/>
</dbReference>
<sequence>MFHVPLCSDSGMAPCGNPIPVPRPPHPPLHRIRYIAFSAPRAHPPRSRLTRTPMLMHTYFEFGRPLATRHQACSDCVVPPRGRLLVPTGIAIALPPETYGRIASRSGLALKNGIDVGAGVIDGDYRGEIKVLLFNHSDEPFPIAAGSRIAQLICERCLICPVQEHCAWGLGIRQHGFRRAFLSKPPT</sequence>
<evidence type="ECO:0000313" key="8">
    <source>
        <dbReference type="Proteomes" id="UP001141327"/>
    </source>
</evidence>
<proteinExistence type="inferred from homology"/>
<dbReference type="Gene3D" id="2.70.40.10">
    <property type="match status" value="1"/>
</dbReference>
<accession>A0ABQ8UXA5</accession>
<evidence type="ECO:0000256" key="5">
    <source>
        <dbReference type="RuleBase" id="RU367024"/>
    </source>
</evidence>
<keyword evidence="5" id="KW-0479">Metal-binding</keyword>
<comment type="similarity">
    <text evidence="2 5">Belongs to the dUTPase family.</text>
</comment>
<dbReference type="Proteomes" id="UP001141327">
    <property type="component" value="Unassembled WGS sequence"/>
</dbReference>
<dbReference type="InterPro" id="IPR029054">
    <property type="entry name" value="dUTPase-like"/>
</dbReference>
<dbReference type="InterPro" id="IPR033704">
    <property type="entry name" value="dUTPase_trimeric"/>
</dbReference>
<protein>
    <recommendedName>
        <fullName evidence="5">Deoxyuridine 5'-triphosphate nucleotidohydrolase</fullName>
        <shortName evidence="5">dUTPase</shortName>
        <ecNumber evidence="5">3.6.1.23</ecNumber>
    </recommendedName>
    <alternativeName>
        <fullName evidence="5">dUTP pyrophosphatase</fullName>
    </alternativeName>
</protein>
<keyword evidence="3 5" id="KW-0378">Hydrolase</keyword>
<organism evidence="7 8">
    <name type="scientific">Paratrimastix pyriformis</name>
    <dbReference type="NCBI Taxonomy" id="342808"/>
    <lineage>
        <taxon>Eukaryota</taxon>
        <taxon>Metamonada</taxon>
        <taxon>Preaxostyla</taxon>
        <taxon>Paratrimastigidae</taxon>
        <taxon>Paratrimastix</taxon>
    </lineage>
</organism>
<dbReference type="PANTHER" id="PTHR11241">
    <property type="entry name" value="DEOXYURIDINE 5'-TRIPHOSPHATE NUCLEOTIDOHYDROLASE"/>
    <property type="match status" value="1"/>
</dbReference>
<dbReference type="PANTHER" id="PTHR11241:SF0">
    <property type="entry name" value="DEOXYURIDINE 5'-TRIPHOSPHATE NUCLEOTIDOHYDROLASE"/>
    <property type="match status" value="1"/>
</dbReference>
<dbReference type="Pfam" id="PF00692">
    <property type="entry name" value="dUTPase"/>
    <property type="match status" value="1"/>
</dbReference>
<comment type="function">
    <text evidence="5">Involved in nucleotide metabolism via production of dUMP, the immediate precursor of thymidine nucleotides, and decreases the intracellular concentration of dUTP so that uracil cannot be incorporated into DNA.</text>
</comment>
<comment type="pathway">
    <text evidence="1 5">Pyrimidine metabolism; dUMP biosynthesis; dUMP from dCTP (dUTP route): step 2/2.</text>
</comment>
<dbReference type="CDD" id="cd07557">
    <property type="entry name" value="trimeric_dUTPase"/>
    <property type="match status" value="1"/>
</dbReference>
<dbReference type="EMBL" id="JAPMOS010000004">
    <property type="protein sequence ID" value="KAJ4462004.1"/>
    <property type="molecule type" value="Genomic_DNA"/>
</dbReference>
<reference evidence="7" key="1">
    <citation type="journal article" date="2022" name="bioRxiv">
        <title>Genomics of Preaxostyla Flagellates Illuminates Evolutionary Transitions and the Path Towards Mitochondrial Loss.</title>
        <authorList>
            <person name="Novak L.V.F."/>
            <person name="Treitli S.C."/>
            <person name="Pyrih J."/>
            <person name="Halakuc P."/>
            <person name="Pipaliya S.V."/>
            <person name="Vacek V."/>
            <person name="Brzon O."/>
            <person name="Soukal P."/>
            <person name="Eme L."/>
            <person name="Dacks J.B."/>
            <person name="Karnkowska A."/>
            <person name="Elias M."/>
            <person name="Hampl V."/>
        </authorList>
    </citation>
    <scope>NUCLEOTIDE SEQUENCE</scope>
    <source>
        <strain evidence="7">RCP-MX</strain>
    </source>
</reference>
<comment type="cofactor">
    <cofactor evidence="5">
        <name>Mg(2+)</name>
        <dbReference type="ChEBI" id="CHEBI:18420"/>
    </cofactor>
</comment>
<name>A0ABQ8UXA5_9EUKA</name>
<evidence type="ECO:0000256" key="3">
    <source>
        <dbReference type="ARBA" id="ARBA00022801"/>
    </source>
</evidence>
<dbReference type="SUPFAM" id="SSF51283">
    <property type="entry name" value="dUTPase-like"/>
    <property type="match status" value="1"/>
</dbReference>
<keyword evidence="4 5" id="KW-0546">Nucleotide metabolism</keyword>
<keyword evidence="5" id="KW-0460">Magnesium</keyword>
<comment type="caution">
    <text evidence="7">The sequence shown here is derived from an EMBL/GenBank/DDBJ whole genome shotgun (WGS) entry which is preliminary data.</text>
</comment>
<evidence type="ECO:0000259" key="6">
    <source>
        <dbReference type="Pfam" id="PF00692"/>
    </source>
</evidence>
<evidence type="ECO:0000256" key="2">
    <source>
        <dbReference type="ARBA" id="ARBA00006581"/>
    </source>
</evidence>
<dbReference type="InterPro" id="IPR008181">
    <property type="entry name" value="dUTPase"/>
</dbReference>
<dbReference type="EC" id="3.6.1.23" evidence="5"/>
<feature type="domain" description="dUTPase-like" evidence="6">
    <location>
        <begin position="72"/>
        <end position="162"/>
    </location>
</feature>
<evidence type="ECO:0000313" key="7">
    <source>
        <dbReference type="EMBL" id="KAJ4462004.1"/>
    </source>
</evidence>
<evidence type="ECO:0000256" key="1">
    <source>
        <dbReference type="ARBA" id="ARBA00005142"/>
    </source>
</evidence>
<dbReference type="InterPro" id="IPR036157">
    <property type="entry name" value="dUTPase-like_sf"/>
</dbReference>
<gene>
    <name evidence="7" type="ORF">PAPYR_1161</name>
</gene>
<keyword evidence="8" id="KW-1185">Reference proteome</keyword>
<evidence type="ECO:0000256" key="4">
    <source>
        <dbReference type="ARBA" id="ARBA00023080"/>
    </source>
</evidence>
<comment type="catalytic activity">
    <reaction evidence="5">
        <text>dUTP + H2O = dUMP + diphosphate + H(+)</text>
        <dbReference type="Rhea" id="RHEA:10248"/>
        <dbReference type="ChEBI" id="CHEBI:15377"/>
        <dbReference type="ChEBI" id="CHEBI:15378"/>
        <dbReference type="ChEBI" id="CHEBI:33019"/>
        <dbReference type="ChEBI" id="CHEBI:61555"/>
        <dbReference type="ChEBI" id="CHEBI:246422"/>
        <dbReference type="EC" id="3.6.1.23"/>
    </reaction>
</comment>